<accession>A0A6C0B935</accession>
<dbReference type="AlphaFoldDB" id="A0A6C0B935"/>
<name>A0A6C0B935_9ZZZZ</name>
<proteinExistence type="predicted"/>
<evidence type="ECO:0000313" key="1">
    <source>
        <dbReference type="EMBL" id="QHS88757.1"/>
    </source>
</evidence>
<protein>
    <submittedName>
        <fullName evidence="1">Uncharacterized protein</fullName>
    </submittedName>
</protein>
<organism evidence="1">
    <name type="scientific">viral metagenome</name>
    <dbReference type="NCBI Taxonomy" id="1070528"/>
    <lineage>
        <taxon>unclassified sequences</taxon>
        <taxon>metagenomes</taxon>
        <taxon>organismal metagenomes</taxon>
    </lineage>
</organism>
<dbReference type="EMBL" id="MN739102">
    <property type="protein sequence ID" value="QHS88757.1"/>
    <property type="molecule type" value="Genomic_DNA"/>
</dbReference>
<sequence>MPDTPTPDLTVYYSLEQQTVTNLLDVSPWRVTISSKPIYSDIALTNKIGEFIFEATSNSVVNSSDTVTSHLYSYSFLFYKNKSSINCTYNVEYDTTERDDHGRLPLNTIALIQITSALGDYITKTGYSIIITDSNTLTRTVNFYFNKTYTATASASASSILMNGKEKIQTATASATSSVSEEDAYNIALTTATDTATMLANAVSA</sequence>
<reference evidence="1" key="1">
    <citation type="journal article" date="2020" name="Nature">
        <title>Giant virus diversity and host interactions through global metagenomics.</title>
        <authorList>
            <person name="Schulz F."/>
            <person name="Roux S."/>
            <person name="Paez-Espino D."/>
            <person name="Jungbluth S."/>
            <person name="Walsh D.A."/>
            <person name="Denef V.J."/>
            <person name="McMahon K.D."/>
            <person name="Konstantinidis K.T."/>
            <person name="Eloe-Fadrosh E.A."/>
            <person name="Kyrpides N.C."/>
            <person name="Woyke T."/>
        </authorList>
    </citation>
    <scope>NUCLEOTIDE SEQUENCE</scope>
    <source>
        <strain evidence="1">GVMAG-M-3300010158-59</strain>
    </source>
</reference>